<evidence type="ECO:0000256" key="2">
    <source>
        <dbReference type="ARBA" id="ARBA00022679"/>
    </source>
</evidence>
<feature type="domain" description="DUF4214" evidence="5">
    <location>
        <begin position="390"/>
        <end position="440"/>
    </location>
</feature>
<evidence type="ECO:0000259" key="5">
    <source>
        <dbReference type="Pfam" id="PF13946"/>
    </source>
</evidence>
<dbReference type="CDD" id="cd03809">
    <property type="entry name" value="GT4_MtfB-like"/>
    <property type="match status" value="1"/>
</dbReference>
<keyword evidence="7" id="KW-1185">Reference proteome</keyword>
<dbReference type="GO" id="GO:0016757">
    <property type="term" value="F:glycosyltransferase activity"/>
    <property type="evidence" value="ECO:0007669"/>
    <property type="project" value="InterPro"/>
</dbReference>
<keyword evidence="2 6" id="KW-0808">Transferase</keyword>
<dbReference type="Pfam" id="PF00534">
    <property type="entry name" value="Glycos_transf_1"/>
    <property type="match status" value="1"/>
</dbReference>
<reference evidence="6 7" key="1">
    <citation type="journal article" date="2015" name="BMC Genomics">
        <title>Transcriptome analysis of thermophilic methylotrophic Bacillus methanolicus MGA3 using RNA-sequencing provides detailed insights into its previously uncharted transcriptional landscape.</title>
        <authorList>
            <person name="Irla M."/>
            <person name="Neshat A."/>
            <person name="Brautaset T."/>
            <person name="Ruckert C."/>
            <person name="Kalinowski J."/>
            <person name="Wendisch V.F."/>
        </authorList>
    </citation>
    <scope>NUCLEOTIDE SEQUENCE [LARGE SCALE GENOMIC DNA]</scope>
    <source>
        <strain evidence="7">MGA3 / ATCC 53907</strain>
    </source>
</reference>
<dbReference type="HOGENOM" id="CLU_009583_27_5_9"/>
<dbReference type="OrthoDB" id="9804196at2"/>
<feature type="domain" description="Glycosyltransferase subfamily 4-like N-terminal" evidence="4">
    <location>
        <begin position="46"/>
        <end position="161"/>
    </location>
</feature>
<dbReference type="Pfam" id="PF13946">
    <property type="entry name" value="DUF4214"/>
    <property type="match status" value="1"/>
</dbReference>
<feature type="domain" description="Glycosyl transferase family 1" evidence="3">
    <location>
        <begin position="178"/>
        <end position="332"/>
    </location>
</feature>
<sequence length="516" mass="59517">MNIAFDMSFTQSISNKRGIGQYTRNLIETIKKLDDKNNYFYYYPKKNNEKTYRNSDLKMFLSKNSIDIFHITSPFEFKSDYATLLSRGIKVVVTLFDLIPLLYPNIYLIDKKTKDEYFETLHFIKSCDLIFAISETTKNDAINILGIDPQKIIVIMGGIDEKFTVKQNLDIDLLKRKYNIVQPYILFSGGIEYRKNLARFLEAFSRLPNLVNQFQIVFFNDLNTNEILQINNLASGLGVQKNIVLTGFVPIEELVEIYNGAELFVFPSLYEGLGLPVLEAMACGVPVLTSNTSSLKEISGGSAYNVNPEDVEEIAIGLKIMLDDKHLTEKLKVRGLNHVKQFNWEIAGKKVLNAYHQLSENIDNNRLTPIDLSMKNEKKIGKTLLDLMKLNNEQFLHQLYKEILNREPDQYGFEQHLRNLSRGVKKITIISTFLLSEEAILIYTSPKVNDFHHHTILNKLAKILNLNNENFIFKVYEELLNREPSAFDLELNLHKLNNGTSKIHLFVYFLNRVPSQ</sequence>
<proteinExistence type="inferred from homology"/>
<evidence type="ECO:0000256" key="1">
    <source>
        <dbReference type="ARBA" id="ARBA00009481"/>
    </source>
</evidence>
<dbReference type="STRING" id="796606.BMMGA3_07025"/>
<evidence type="ECO:0000313" key="7">
    <source>
        <dbReference type="Proteomes" id="UP000027602"/>
    </source>
</evidence>
<accession>I3DZV1</accession>
<dbReference type="SUPFAM" id="SSF53756">
    <property type="entry name" value="UDP-Glycosyltransferase/glycogen phosphorylase"/>
    <property type="match status" value="1"/>
</dbReference>
<dbReference type="EMBL" id="CP007739">
    <property type="protein sequence ID" value="AIE59826.1"/>
    <property type="molecule type" value="Genomic_DNA"/>
</dbReference>
<evidence type="ECO:0000259" key="4">
    <source>
        <dbReference type="Pfam" id="PF13439"/>
    </source>
</evidence>
<dbReference type="KEGG" id="bmet:BMMGA3_07025"/>
<comment type="similarity">
    <text evidence="1">Belongs to the glycosyltransferase group 1 family. Glycosyltransferase 4 subfamily.</text>
</comment>
<dbReference type="AlphaFoldDB" id="I3DZV1"/>
<dbReference type="PANTHER" id="PTHR46401:SF2">
    <property type="entry name" value="GLYCOSYLTRANSFERASE WBBK-RELATED"/>
    <property type="match status" value="1"/>
</dbReference>
<dbReference type="InterPro" id="IPR001296">
    <property type="entry name" value="Glyco_trans_1"/>
</dbReference>
<dbReference type="RefSeq" id="WP_003349338.1">
    <property type="nucleotide sequence ID" value="NZ_ADWW01000004.1"/>
</dbReference>
<dbReference type="InterPro" id="IPR028098">
    <property type="entry name" value="Glyco_trans_4-like_N"/>
</dbReference>
<protein>
    <submittedName>
        <fullName evidence="6">Glycosyltransferase</fullName>
    </submittedName>
</protein>
<dbReference type="Proteomes" id="UP000027602">
    <property type="component" value="Chromosome"/>
</dbReference>
<name>I3DZV1_BACMM</name>
<dbReference type="Pfam" id="PF13439">
    <property type="entry name" value="Glyco_transf_4"/>
    <property type="match status" value="1"/>
</dbReference>
<dbReference type="InterPro" id="IPR025282">
    <property type="entry name" value="DUF4214"/>
</dbReference>
<evidence type="ECO:0000259" key="3">
    <source>
        <dbReference type="Pfam" id="PF00534"/>
    </source>
</evidence>
<evidence type="ECO:0000313" key="6">
    <source>
        <dbReference type="EMBL" id="AIE59826.1"/>
    </source>
</evidence>
<dbReference type="GO" id="GO:0009103">
    <property type="term" value="P:lipopolysaccharide biosynthetic process"/>
    <property type="evidence" value="ECO:0007669"/>
    <property type="project" value="TreeGrafter"/>
</dbReference>
<dbReference type="eggNOG" id="COG0438">
    <property type="taxonomic scope" value="Bacteria"/>
</dbReference>
<dbReference type="Gene3D" id="3.40.50.2000">
    <property type="entry name" value="Glycogen Phosphorylase B"/>
    <property type="match status" value="2"/>
</dbReference>
<dbReference type="PANTHER" id="PTHR46401">
    <property type="entry name" value="GLYCOSYLTRANSFERASE WBBK-RELATED"/>
    <property type="match status" value="1"/>
</dbReference>
<gene>
    <name evidence="6" type="ORF">BMMGA3_07025</name>
</gene>
<organism evidence="6 7">
    <name type="scientific">Bacillus methanolicus (strain MGA3 / ATCC 53907)</name>
    <dbReference type="NCBI Taxonomy" id="796606"/>
    <lineage>
        <taxon>Bacteria</taxon>
        <taxon>Bacillati</taxon>
        <taxon>Bacillota</taxon>
        <taxon>Bacilli</taxon>
        <taxon>Bacillales</taxon>
        <taxon>Bacillaceae</taxon>
        <taxon>Bacillus</taxon>
    </lineage>
</organism>